<dbReference type="Proteomes" id="UP001164737">
    <property type="component" value="Chromosome"/>
</dbReference>
<dbReference type="GO" id="GO:0008168">
    <property type="term" value="F:methyltransferase activity"/>
    <property type="evidence" value="ECO:0007669"/>
    <property type="project" value="UniProtKB-KW"/>
</dbReference>
<dbReference type="Pfam" id="PF13489">
    <property type="entry name" value="Methyltransf_23"/>
    <property type="match status" value="1"/>
</dbReference>
<proteinExistence type="predicted"/>
<protein>
    <submittedName>
        <fullName evidence="1">Class I SAM-dependent methyltransferase</fullName>
    </submittedName>
</protein>
<keyword evidence="1" id="KW-0808">Transferase</keyword>
<sequence>MDRAAWLTQEIEPEDRGLEIGPLDRPIVSRTSHAIQYADHLDRVGLINKYSAHGGVNPQSIPEIDFVIGASGLLEAVGERRFRYFIASHVIEHVPNPVGWLNDIHDLLEDGGWAALAIPDHRQCFDALRMLSTAGEWVEAVLIGHPRPSPSRIFDALSNEVSVDGAISWNHHPGLEEMRLSRSPRRALDIARHVLASGEYFDVHCWTFTPESFCNLMRTVVAADLIQLHLLDITPRRDNEFLVRLGRNDAMSQLDRRASYPASGERFRKLPEDFCAARYYRLNPDVAAAGVDANDHYVEFGATEGRAWR</sequence>
<reference evidence="1" key="1">
    <citation type="submission" date="2022-10" db="EMBL/GenBank/DDBJ databases">
        <title>Complete genome sequence resource for Xanthomonas hortorum isolated from Greek Oregano.</title>
        <authorList>
            <person name="Gonzalez-Tobon J."/>
            <person name="Helmann T.C."/>
            <person name="Daughtrey M."/>
            <person name="Stodghill P.V."/>
            <person name="Filiatrault M.J."/>
        </authorList>
    </citation>
    <scope>NUCLEOTIDE SEQUENCE</scope>
    <source>
        <strain evidence="1">Oregano 108</strain>
    </source>
</reference>
<dbReference type="RefSeq" id="WP_268214385.1">
    <property type="nucleotide sequence ID" value="NZ_CP107241.1"/>
</dbReference>
<dbReference type="InterPro" id="IPR029063">
    <property type="entry name" value="SAM-dependent_MTases_sf"/>
</dbReference>
<dbReference type="Gene3D" id="3.40.50.150">
    <property type="entry name" value="Vaccinia Virus protein VP39"/>
    <property type="match status" value="1"/>
</dbReference>
<organism evidence="1 2">
    <name type="scientific">Xanthomonas hortorum</name>
    <dbReference type="NCBI Taxonomy" id="56454"/>
    <lineage>
        <taxon>Bacteria</taxon>
        <taxon>Pseudomonadati</taxon>
        <taxon>Pseudomonadota</taxon>
        <taxon>Gammaproteobacteria</taxon>
        <taxon>Lysobacterales</taxon>
        <taxon>Lysobacteraceae</taxon>
        <taxon>Xanthomonas</taxon>
    </lineage>
</organism>
<accession>A0AA47EV89</accession>
<keyword evidence="1" id="KW-0489">Methyltransferase</keyword>
<name>A0AA47EV89_9XANT</name>
<gene>
    <name evidence="1" type="ORF">OEG85_06170</name>
</gene>
<dbReference type="EMBL" id="CP107241">
    <property type="protein sequence ID" value="WAH65540.1"/>
    <property type="molecule type" value="Genomic_DNA"/>
</dbReference>
<dbReference type="SUPFAM" id="SSF53335">
    <property type="entry name" value="S-adenosyl-L-methionine-dependent methyltransferases"/>
    <property type="match status" value="1"/>
</dbReference>
<evidence type="ECO:0000313" key="1">
    <source>
        <dbReference type="EMBL" id="WAH65540.1"/>
    </source>
</evidence>
<dbReference type="GO" id="GO:0032259">
    <property type="term" value="P:methylation"/>
    <property type="evidence" value="ECO:0007669"/>
    <property type="project" value="UniProtKB-KW"/>
</dbReference>
<evidence type="ECO:0000313" key="2">
    <source>
        <dbReference type="Proteomes" id="UP001164737"/>
    </source>
</evidence>
<dbReference type="AlphaFoldDB" id="A0AA47EV89"/>